<dbReference type="Gene3D" id="1.20.150.30">
    <property type="entry name" value="Zincin-like metallopeptidase, N-terminal domain"/>
    <property type="match status" value="1"/>
</dbReference>
<dbReference type="OrthoDB" id="142939at2"/>
<gene>
    <name evidence="1" type="ORF">FB389_1039</name>
</gene>
<evidence type="ECO:0000313" key="1">
    <source>
        <dbReference type="EMBL" id="TQK76369.1"/>
    </source>
</evidence>
<sequence>MSGGGGGSAPLDWNMAARAAGRIAPPGPHLRATEMQALTDDLRVQAAKAWAPAVEYSGLSGLLDGGGPGAPVHVVDRAGWARGNASAMSRLSSPLLGAGAPAGPAARSVATAEAAGMLALLSSRVLGQFDPYGARPGLYLIAPNMAATERVLDADPTDFRLWVCLHELTHAAQFRAAPWLVEHFIALIAGITSPARPADTDESTNPVIEGVAAVAHGAIMTTRFARALVSSVRGTAGGGLMEGMLSPHQRVKLAEVTAIMSLLEGHADVTMDAVGPDLIPTVADLRRGFEKRRDGLTGAARVIARLLGMEAKLEQYRSGAAFVSAVQAARGRDGIAAAWRGPQTLPTATEITDPAAWLERVPS</sequence>
<dbReference type="AlphaFoldDB" id="A0A542SP31"/>
<dbReference type="InterPro" id="IPR022454">
    <property type="entry name" value="CHP03883_F420-assoc"/>
</dbReference>
<evidence type="ECO:0000313" key="2">
    <source>
        <dbReference type="Proteomes" id="UP000316181"/>
    </source>
</evidence>
<comment type="caution">
    <text evidence="1">The sequence shown here is derived from an EMBL/GenBank/DDBJ whole genome shotgun (WGS) entry which is preliminary data.</text>
</comment>
<dbReference type="PANTHER" id="PTHR39420:SF1">
    <property type="entry name" value="HYDROLASE"/>
    <property type="match status" value="1"/>
</dbReference>
<name>A0A542SP31_9MICO</name>
<dbReference type="NCBIfam" id="TIGR03883">
    <property type="entry name" value="DUF2342_F420"/>
    <property type="match status" value="1"/>
</dbReference>
<dbReference type="NCBIfam" id="TIGR03624">
    <property type="entry name" value="putative hydrolase"/>
    <property type="match status" value="1"/>
</dbReference>
<dbReference type="InterPro" id="IPR018766">
    <property type="entry name" value="Zinicin_2"/>
</dbReference>
<organism evidence="1 2">
    <name type="scientific">Rarobacter incanus</name>
    <dbReference type="NCBI Taxonomy" id="153494"/>
    <lineage>
        <taxon>Bacteria</taxon>
        <taxon>Bacillati</taxon>
        <taxon>Actinomycetota</taxon>
        <taxon>Actinomycetes</taxon>
        <taxon>Micrococcales</taxon>
        <taxon>Rarobacteraceae</taxon>
        <taxon>Rarobacter</taxon>
    </lineage>
</organism>
<dbReference type="InterPro" id="IPR042271">
    <property type="entry name" value="Zinicin_2_N"/>
</dbReference>
<dbReference type="Proteomes" id="UP000316181">
    <property type="component" value="Unassembled WGS sequence"/>
</dbReference>
<dbReference type="EMBL" id="VFNV01000001">
    <property type="protein sequence ID" value="TQK76369.1"/>
    <property type="molecule type" value="Genomic_DNA"/>
</dbReference>
<dbReference type="Pfam" id="PF10103">
    <property type="entry name" value="Zincin_2"/>
    <property type="match status" value="1"/>
</dbReference>
<accession>A0A542SP31</accession>
<keyword evidence="1" id="KW-0378">Hydrolase</keyword>
<dbReference type="SUPFAM" id="SSF55486">
    <property type="entry name" value="Metalloproteases ('zincins'), catalytic domain"/>
    <property type="match status" value="1"/>
</dbReference>
<dbReference type="GO" id="GO:0016787">
    <property type="term" value="F:hydrolase activity"/>
    <property type="evidence" value="ECO:0007669"/>
    <property type="project" value="UniProtKB-KW"/>
</dbReference>
<proteinExistence type="predicted"/>
<dbReference type="PANTHER" id="PTHR39420">
    <property type="match status" value="1"/>
</dbReference>
<reference evidence="1 2" key="1">
    <citation type="submission" date="2019-06" db="EMBL/GenBank/DDBJ databases">
        <title>Sequencing the genomes of 1000 actinobacteria strains.</title>
        <authorList>
            <person name="Klenk H.-P."/>
        </authorList>
    </citation>
    <scope>NUCLEOTIDE SEQUENCE [LARGE SCALE GENOMIC DNA]</scope>
    <source>
        <strain evidence="1 2">DSM 10596</strain>
    </source>
</reference>
<keyword evidence="2" id="KW-1185">Reference proteome</keyword>
<protein>
    <submittedName>
        <fullName evidence="1">Putative hydrolase/coenzyme F420 biosynthesis associated uncharacterized protein</fullName>
    </submittedName>
</protein>